<keyword evidence="3 8" id="KW-0540">Nuclease</keyword>
<evidence type="ECO:0000256" key="2">
    <source>
        <dbReference type="ARBA" id="ARBA00022694"/>
    </source>
</evidence>
<dbReference type="HAMAP" id="MF_01818">
    <property type="entry name" value="RNase_Z_BN"/>
    <property type="match status" value="1"/>
</dbReference>
<reference evidence="9" key="1">
    <citation type="journal article" date="2014" name="Int. J. Syst. Evol. Microbiol.">
        <title>Complete genome sequence of Corynebacterium casei LMG S-19264T (=DSM 44701T), isolated from a smear-ripened cheese.</title>
        <authorList>
            <consortium name="US DOE Joint Genome Institute (JGI-PGF)"/>
            <person name="Walter F."/>
            <person name="Albersmeier A."/>
            <person name="Kalinowski J."/>
            <person name="Ruckert C."/>
        </authorList>
    </citation>
    <scope>NUCLEOTIDE SEQUENCE</scope>
    <source>
        <strain evidence="9">CCM 8711</strain>
    </source>
</reference>
<keyword evidence="6 8" id="KW-0378">Hydrolase</keyword>
<dbReference type="Pfam" id="PF23023">
    <property type="entry name" value="Anti-Pycsar_Apyc1"/>
    <property type="match status" value="1"/>
</dbReference>
<dbReference type="NCBIfam" id="NF000801">
    <property type="entry name" value="PRK00055.1-3"/>
    <property type="match status" value="1"/>
</dbReference>
<feature type="binding site" evidence="8">
    <location>
        <position position="270"/>
    </location>
    <ligand>
        <name>Zn(2+)</name>
        <dbReference type="ChEBI" id="CHEBI:29105"/>
        <label>2</label>
        <note>catalytic</note>
    </ligand>
</feature>
<keyword evidence="2 8" id="KW-0819">tRNA processing</keyword>
<comment type="subunit">
    <text evidence="1 8">Homodimer.</text>
</comment>
<dbReference type="GO" id="GO:0008270">
    <property type="term" value="F:zinc ion binding"/>
    <property type="evidence" value="ECO:0007669"/>
    <property type="project" value="UniProtKB-UniRule"/>
</dbReference>
<evidence type="ECO:0000313" key="10">
    <source>
        <dbReference type="Proteomes" id="UP000662074"/>
    </source>
</evidence>
<dbReference type="PANTHER" id="PTHR46018">
    <property type="entry name" value="ZINC PHOSPHODIESTERASE ELAC PROTEIN 1"/>
    <property type="match status" value="1"/>
</dbReference>
<evidence type="ECO:0000256" key="6">
    <source>
        <dbReference type="ARBA" id="ARBA00022801"/>
    </source>
</evidence>
<evidence type="ECO:0000256" key="7">
    <source>
        <dbReference type="ARBA" id="ARBA00022833"/>
    </source>
</evidence>
<dbReference type="EMBL" id="BMDO01000001">
    <property type="protein sequence ID" value="GGI48912.1"/>
    <property type="molecule type" value="Genomic_DNA"/>
</dbReference>
<dbReference type="RefSeq" id="WP_188412838.1">
    <property type="nucleotide sequence ID" value="NZ_BMDO01000001.1"/>
</dbReference>
<feature type="binding site" evidence="8">
    <location>
        <position position="66"/>
    </location>
    <ligand>
        <name>Zn(2+)</name>
        <dbReference type="ChEBI" id="CHEBI:29105"/>
        <label>2</label>
        <note>catalytic</note>
    </ligand>
</feature>
<dbReference type="CDD" id="cd07717">
    <property type="entry name" value="RNaseZ_ZiPD-like_MBL-fold"/>
    <property type="match status" value="1"/>
</dbReference>
<dbReference type="PANTHER" id="PTHR46018:SF2">
    <property type="entry name" value="ZINC PHOSPHODIESTERASE ELAC PROTEIN 1"/>
    <property type="match status" value="1"/>
</dbReference>
<feature type="binding site" evidence="8">
    <location>
        <position position="64"/>
    </location>
    <ligand>
        <name>Zn(2+)</name>
        <dbReference type="ChEBI" id="CHEBI:29105"/>
        <label>1</label>
        <note>catalytic</note>
    </ligand>
</feature>
<gene>
    <name evidence="8 9" type="primary">rnz</name>
    <name evidence="9" type="ORF">GCM10011425_01240</name>
</gene>
<dbReference type="NCBIfam" id="TIGR02651">
    <property type="entry name" value="RNase_Z"/>
    <property type="match status" value="1"/>
</dbReference>
<comment type="similarity">
    <text evidence="8">Belongs to the RNase Z family.</text>
</comment>
<accession>A0A917J6D8</accession>
<evidence type="ECO:0000256" key="3">
    <source>
        <dbReference type="ARBA" id="ARBA00022722"/>
    </source>
</evidence>
<comment type="function">
    <text evidence="8">Zinc phosphodiesterase, which displays some tRNA 3'-processing endonuclease activity. Probably involved in tRNA maturation, by removing a 3'-trailer from precursor tRNA.</text>
</comment>
<keyword evidence="5 8" id="KW-0255">Endonuclease</keyword>
<feature type="binding site" evidence="8">
    <location>
        <position position="212"/>
    </location>
    <ligand>
        <name>Zn(2+)</name>
        <dbReference type="ChEBI" id="CHEBI:29105"/>
        <label>2</label>
        <note>catalytic</note>
    </ligand>
</feature>
<keyword evidence="7 8" id="KW-0862">Zinc</keyword>
<protein>
    <recommendedName>
        <fullName evidence="8">Ribonuclease Z</fullName>
        <shortName evidence="8">RNase Z</shortName>
        <ecNumber evidence="8">3.1.26.11</ecNumber>
    </recommendedName>
    <alternativeName>
        <fullName evidence="8">tRNA 3 endonuclease</fullName>
    </alternativeName>
    <alternativeName>
        <fullName evidence="8">tRNase Z</fullName>
    </alternativeName>
</protein>
<comment type="catalytic activity">
    <reaction evidence="8">
        <text>Endonucleolytic cleavage of RNA, removing extra 3' nucleotides from tRNA precursor, generating 3' termini of tRNAs. A 3'-hydroxy group is left at the tRNA terminus and a 5'-phosphoryl group is left at the trailer molecule.</text>
        <dbReference type="EC" id="3.1.26.11"/>
    </reaction>
</comment>
<dbReference type="InterPro" id="IPR013471">
    <property type="entry name" value="RNase_Z/BN"/>
</dbReference>
<evidence type="ECO:0000256" key="8">
    <source>
        <dbReference type="HAMAP-Rule" id="MF_01818"/>
    </source>
</evidence>
<sequence>MKFEVTILGSSSATPIFNRNPTAQVLNINEHLYLVDCGEGTQVQMLKYEIKSSKIDHIFISHLHGDHYLGLIGLISSMHLNGRTKPLKLFGPAPLLEIINIQFKYSDTTLHYDLQFIPTNPDEPAVIYENQDVIVETIPLDHRIATTGFLFRQKKRLRKIIKEKAEALNIPIEHYPLLKKGAPFTAADGKVYKNTDLTVDSDRPKCYVFCSDTIYNERYFEQIANADLLYHEATFLHNLLDRANKTHHTTAWQAGQVALQTQAKSLLIGHFSARYKSLNELLDEARGVFQNTELAIEGNTYTIGDDMV</sequence>
<feature type="active site" description="Proton acceptor" evidence="8">
    <location>
        <position position="66"/>
    </location>
</feature>
<comment type="caution">
    <text evidence="9">The sequence shown here is derived from an EMBL/GenBank/DDBJ whole genome shotgun (WGS) entry which is preliminary data.</text>
</comment>
<dbReference type="GO" id="GO:0042781">
    <property type="term" value="F:3'-tRNA processing endoribonuclease activity"/>
    <property type="evidence" value="ECO:0007669"/>
    <property type="project" value="UniProtKB-UniRule"/>
</dbReference>
<dbReference type="Proteomes" id="UP000662074">
    <property type="component" value="Unassembled WGS sequence"/>
</dbReference>
<dbReference type="AlphaFoldDB" id="A0A917J6D8"/>
<evidence type="ECO:0000313" key="9">
    <source>
        <dbReference type="EMBL" id="GGI48912.1"/>
    </source>
</evidence>
<reference evidence="9" key="2">
    <citation type="submission" date="2020-09" db="EMBL/GenBank/DDBJ databases">
        <authorList>
            <person name="Sun Q."/>
            <person name="Sedlacek I."/>
        </authorList>
    </citation>
    <scope>NUCLEOTIDE SEQUENCE</scope>
    <source>
        <strain evidence="9">CCM 8711</strain>
    </source>
</reference>
<feature type="binding site" evidence="8">
    <location>
        <position position="212"/>
    </location>
    <ligand>
        <name>Zn(2+)</name>
        <dbReference type="ChEBI" id="CHEBI:29105"/>
        <label>1</label>
        <note>catalytic</note>
    </ligand>
</feature>
<feature type="binding site" evidence="8">
    <location>
        <position position="62"/>
    </location>
    <ligand>
        <name>Zn(2+)</name>
        <dbReference type="ChEBI" id="CHEBI:29105"/>
        <label>1</label>
        <note>catalytic</note>
    </ligand>
</feature>
<proteinExistence type="inferred from homology"/>
<comment type="cofactor">
    <cofactor evidence="8">
        <name>Zn(2+)</name>
        <dbReference type="ChEBI" id="CHEBI:29105"/>
    </cofactor>
    <text evidence="8">Binds 2 Zn(2+) ions.</text>
</comment>
<evidence type="ECO:0000256" key="5">
    <source>
        <dbReference type="ARBA" id="ARBA00022759"/>
    </source>
</evidence>
<dbReference type="Gene3D" id="3.60.15.10">
    <property type="entry name" value="Ribonuclease Z/Hydroxyacylglutathione hydrolase-like"/>
    <property type="match status" value="1"/>
</dbReference>
<evidence type="ECO:0000256" key="1">
    <source>
        <dbReference type="ARBA" id="ARBA00011738"/>
    </source>
</evidence>
<dbReference type="SUPFAM" id="SSF56281">
    <property type="entry name" value="Metallo-hydrolase/oxidoreductase"/>
    <property type="match status" value="1"/>
</dbReference>
<organism evidence="9 10">
    <name type="scientific">Mucilaginibacter galii</name>
    <dbReference type="NCBI Taxonomy" id="2005073"/>
    <lineage>
        <taxon>Bacteria</taxon>
        <taxon>Pseudomonadati</taxon>
        <taxon>Bacteroidota</taxon>
        <taxon>Sphingobacteriia</taxon>
        <taxon>Sphingobacteriales</taxon>
        <taxon>Sphingobacteriaceae</taxon>
        <taxon>Mucilaginibacter</taxon>
    </lineage>
</organism>
<feature type="binding site" evidence="8">
    <location>
        <position position="142"/>
    </location>
    <ligand>
        <name>Zn(2+)</name>
        <dbReference type="ChEBI" id="CHEBI:29105"/>
        <label>1</label>
        <note>catalytic</note>
    </ligand>
</feature>
<dbReference type="EC" id="3.1.26.11" evidence="8"/>
<dbReference type="InterPro" id="IPR036866">
    <property type="entry name" value="RibonucZ/Hydroxyglut_hydro"/>
</dbReference>
<name>A0A917J6D8_9SPHI</name>
<keyword evidence="10" id="KW-1185">Reference proteome</keyword>
<keyword evidence="4 8" id="KW-0479">Metal-binding</keyword>
<evidence type="ECO:0000256" key="4">
    <source>
        <dbReference type="ARBA" id="ARBA00022723"/>
    </source>
</evidence>
<feature type="binding site" evidence="8">
    <location>
        <position position="67"/>
    </location>
    <ligand>
        <name>Zn(2+)</name>
        <dbReference type="ChEBI" id="CHEBI:29105"/>
        <label>2</label>
        <note>catalytic</note>
    </ligand>
</feature>